<reference evidence="7" key="1">
    <citation type="journal article" date="2022" name="bioRxiv">
        <title>Sequencing and chromosome-scale assembly of the giantPleurodeles waltlgenome.</title>
        <authorList>
            <person name="Brown T."/>
            <person name="Elewa A."/>
            <person name="Iarovenko S."/>
            <person name="Subramanian E."/>
            <person name="Araus A.J."/>
            <person name="Petzold A."/>
            <person name="Susuki M."/>
            <person name="Suzuki K.-i.T."/>
            <person name="Hayashi T."/>
            <person name="Toyoda A."/>
            <person name="Oliveira C."/>
            <person name="Osipova E."/>
            <person name="Leigh N.D."/>
            <person name="Simon A."/>
            <person name="Yun M.H."/>
        </authorList>
    </citation>
    <scope>NUCLEOTIDE SEQUENCE</scope>
    <source>
        <strain evidence="7">20211129_DDA</strain>
        <tissue evidence="7">Liver</tissue>
    </source>
</reference>
<evidence type="ECO:0000313" key="7">
    <source>
        <dbReference type="EMBL" id="KAJ1161357.1"/>
    </source>
</evidence>
<feature type="transmembrane region" description="Helical" evidence="5">
    <location>
        <begin position="171"/>
        <end position="200"/>
    </location>
</feature>
<dbReference type="Proteomes" id="UP001066276">
    <property type="component" value="Chromosome 4_2"/>
</dbReference>
<dbReference type="InterPro" id="IPR001902">
    <property type="entry name" value="SLC26A/SulP_fam"/>
</dbReference>
<feature type="transmembrane region" description="Helical" evidence="5">
    <location>
        <begin position="407"/>
        <end position="428"/>
    </location>
</feature>
<dbReference type="InterPro" id="IPR036513">
    <property type="entry name" value="STAS_dom_sf"/>
</dbReference>
<feature type="transmembrane region" description="Helical" evidence="5">
    <location>
        <begin position="72"/>
        <end position="98"/>
    </location>
</feature>
<dbReference type="Gene3D" id="3.30.750.24">
    <property type="entry name" value="STAS domain"/>
    <property type="match status" value="1"/>
</dbReference>
<organism evidence="7 8">
    <name type="scientific">Pleurodeles waltl</name>
    <name type="common">Iberian ribbed newt</name>
    <dbReference type="NCBI Taxonomy" id="8319"/>
    <lineage>
        <taxon>Eukaryota</taxon>
        <taxon>Metazoa</taxon>
        <taxon>Chordata</taxon>
        <taxon>Craniata</taxon>
        <taxon>Vertebrata</taxon>
        <taxon>Euteleostomi</taxon>
        <taxon>Amphibia</taxon>
        <taxon>Batrachia</taxon>
        <taxon>Caudata</taxon>
        <taxon>Salamandroidea</taxon>
        <taxon>Salamandridae</taxon>
        <taxon>Pleurodelinae</taxon>
        <taxon>Pleurodeles</taxon>
    </lineage>
</organism>
<feature type="transmembrane region" description="Helical" evidence="5">
    <location>
        <begin position="464"/>
        <end position="489"/>
    </location>
</feature>
<feature type="transmembrane region" description="Helical" evidence="5">
    <location>
        <begin position="104"/>
        <end position="120"/>
    </location>
</feature>
<feature type="transmembrane region" description="Helical" evidence="5">
    <location>
        <begin position="212"/>
        <end position="233"/>
    </location>
</feature>
<evidence type="ECO:0000256" key="4">
    <source>
        <dbReference type="ARBA" id="ARBA00023136"/>
    </source>
</evidence>
<comment type="caution">
    <text evidence="7">The sequence shown here is derived from an EMBL/GenBank/DDBJ whole genome shotgun (WGS) entry which is preliminary data.</text>
</comment>
<feature type="transmembrane region" description="Helical" evidence="5">
    <location>
        <begin position="338"/>
        <end position="358"/>
    </location>
</feature>
<evidence type="ECO:0000256" key="1">
    <source>
        <dbReference type="ARBA" id="ARBA00004141"/>
    </source>
</evidence>
<sequence length="763" mass="84240">MIETVGNQYVVARPLYSENSFNEQHRKLDRYHKSSLDHLRLCFSCSREKAKKIAYTFLPIASWLPMYRFKEWLVSDIVSGVSTGLVAVLQGLSFALLVDISPGYGLYAAFFPVIAYFFLGTSKHISVGPFPVLSLMVGSVVVRMVPNPNTNPAVGDNSTMNGTLSYEEQKVIAAASITMLAGIFQLAMGLLQIGFIVVYLSDSLISGFTTAAAIHVFISQLKFIFGLTVPAFNGPLASFKTLENIFGQITNTNICDLVSSIVIAVIVFAVKEINDRFKAKLPVPIPIEVVMTVVATGISYACNFEQRFGVDIVGTIERGYQAPITPNSKVFTECIADGFSIGIVGFAVAFSVAKVYSIKHDYVIDGNQELIAFGVSNIFCGGFRGFAAATSLSRSAVQESTGGKSQIAGLISALIVMIVTLAIGFLIAPLQKSVLSALVLVNLKGMLMQFTEIPVLWKKDRVDCIVWVVTCIAAILLGLDLGLAAGVGFELLTVVFRAQFPKFTLLANVGGNNIYKNRKDYAEIYETEGVKIFRCPAPVFFANIDLFRSKLVAAVGFNPLRILRKRNKAIRKIRKLLKNGELQLTPKGVICTSYNYQASDDEEIDNNQIEELDKPTYTADLPINIDWNSDLPNSIVVPKIDVHSLILDFTSVSFMDLSGTKGIKSILKEFIRIEVDVYIVGIDNDLQEKLQRSAFFDEEVTTDIFFLTIHDAVLHILMKREMACPPQYSSIKEKDKNLYDEVVEFPNGNLRSREHTVPSETRF</sequence>
<accession>A0AAV7SAU7</accession>
<dbReference type="GO" id="GO:0016020">
    <property type="term" value="C:membrane"/>
    <property type="evidence" value="ECO:0007669"/>
    <property type="project" value="UniProtKB-SubCell"/>
</dbReference>
<protein>
    <recommendedName>
        <fullName evidence="6">STAS domain-containing protein</fullName>
    </recommendedName>
</protein>
<dbReference type="CDD" id="cd07042">
    <property type="entry name" value="STAS_SulP_like_sulfate_transporter"/>
    <property type="match status" value="1"/>
</dbReference>
<dbReference type="AlphaFoldDB" id="A0AAV7SAU7"/>
<evidence type="ECO:0000256" key="2">
    <source>
        <dbReference type="ARBA" id="ARBA00022692"/>
    </source>
</evidence>
<feature type="transmembrane region" description="Helical" evidence="5">
    <location>
        <begin position="127"/>
        <end position="145"/>
    </location>
</feature>
<dbReference type="PANTHER" id="PTHR11814">
    <property type="entry name" value="SULFATE TRANSPORTER"/>
    <property type="match status" value="1"/>
</dbReference>
<evidence type="ECO:0000256" key="3">
    <source>
        <dbReference type="ARBA" id="ARBA00022989"/>
    </source>
</evidence>
<dbReference type="EMBL" id="JANPWB010000008">
    <property type="protein sequence ID" value="KAJ1161357.1"/>
    <property type="molecule type" value="Genomic_DNA"/>
</dbReference>
<dbReference type="InterPro" id="IPR011547">
    <property type="entry name" value="SLC26A/SulP_dom"/>
</dbReference>
<comment type="subcellular location">
    <subcellularLocation>
        <location evidence="1">Membrane</location>
        <topology evidence="1">Multi-pass membrane protein</topology>
    </subcellularLocation>
</comment>
<dbReference type="NCBIfam" id="TIGR00815">
    <property type="entry name" value="sulP"/>
    <property type="match status" value="1"/>
</dbReference>
<proteinExistence type="predicted"/>
<keyword evidence="4 5" id="KW-0472">Membrane</keyword>
<feature type="transmembrane region" description="Helical" evidence="5">
    <location>
        <begin position="245"/>
        <end position="270"/>
    </location>
</feature>
<dbReference type="Pfam" id="PF01740">
    <property type="entry name" value="STAS"/>
    <property type="match status" value="1"/>
</dbReference>
<dbReference type="SUPFAM" id="SSF52091">
    <property type="entry name" value="SpoIIaa-like"/>
    <property type="match status" value="1"/>
</dbReference>
<evidence type="ECO:0000256" key="5">
    <source>
        <dbReference type="SAM" id="Phobius"/>
    </source>
</evidence>
<gene>
    <name evidence="7" type="ORF">NDU88_001844</name>
</gene>
<keyword evidence="2 5" id="KW-0812">Transmembrane</keyword>
<keyword evidence="3 5" id="KW-1133">Transmembrane helix</keyword>
<feature type="domain" description="STAS" evidence="6">
    <location>
        <begin position="520"/>
        <end position="716"/>
    </location>
</feature>
<evidence type="ECO:0000313" key="8">
    <source>
        <dbReference type="Proteomes" id="UP001066276"/>
    </source>
</evidence>
<dbReference type="InterPro" id="IPR002645">
    <property type="entry name" value="STAS_dom"/>
</dbReference>
<dbReference type="PROSITE" id="PS50801">
    <property type="entry name" value="STAS"/>
    <property type="match status" value="1"/>
</dbReference>
<dbReference type="GO" id="GO:0055085">
    <property type="term" value="P:transmembrane transport"/>
    <property type="evidence" value="ECO:0007669"/>
    <property type="project" value="InterPro"/>
</dbReference>
<name>A0AAV7SAU7_PLEWA</name>
<keyword evidence="8" id="KW-1185">Reference proteome</keyword>
<feature type="transmembrane region" description="Helical" evidence="5">
    <location>
        <begin position="370"/>
        <end position="387"/>
    </location>
</feature>
<dbReference type="Pfam" id="PF00916">
    <property type="entry name" value="Sulfate_transp"/>
    <property type="match status" value="1"/>
</dbReference>
<evidence type="ECO:0000259" key="6">
    <source>
        <dbReference type="PROSITE" id="PS50801"/>
    </source>
</evidence>